<feature type="region of interest" description="Disordered" evidence="1">
    <location>
        <begin position="142"/>
        <end position="164"/>
    </location>
</feature>
<evidence type="ECO:0000313" key="2">
    <source>
        <dbReference type="EMBL" id="GIX75764.1"/>
    </source>
</evidence>
<dbReference type="AlphaFoldDB" id="A0AAV4MXQ1"/>
<dbReference type="Proteomes" id="UP001054945">
    <property type="component" value="Unassembled WGS sequence"/>
</dbReference>
<proteinExistence type="predicted"/>
<keyword evidence="3" id="KW-1185">Reference proteome</keyword>
<protein>
    <submittedName>
        <fullName evidence="2">Uncharacterized protein</fullName>
    </submittedName>
</protein>
<evidence type="ECO:0000313" key="3">
    <source>
        <dbReference type="Proteomes" id="UP001054945"/>
    </source>
</evidence>
<sequence>MDNNFELLDTGVGPANGGNVSEEQSFMSNEQGELLTEIRLFRNNKLRDERAKPTNIPNSFSRITVLKGRVGLFRNNKLRDKRAKSTKNPNSFSRITLDSFGKLRDERAKPTNSPNSFSRITVLKGLGKETIDNNFELLDTGVVPANGDNDSKEQSYEPMSRANC</sequence>
<reference evidence="2 3" key="1">
    <citation type="submission" date="2021-06" db="EMBL/GenBank/DDBJ databases">
        <title>Caerostris extrusa draft genome.</title>
        <authorList>
            <person name="Kono N."/>
            <person name="Arakawa K."/>
        </authorList>
    </citation>
    <scope>NUCLEOTIDE SEQUENCE [LARGE SCALE GENOMIC DNA]</scope>
</reference>
<comment type="caution">
    <text evidence="2">The sequence shown here is derived from an EMBL/GenBank/DDBJ whole genome shotgun (WGS) entry which is preliminary data.</text>
</comment>
<evidence type="ECO:0000256" key="1">
    <source>
        <dbReference type="SAM" id="MobiDB-lite"/>
    </source>
</evidence>
<organism evidence="2 3">
    <name type="scientific">Caerostris extrusa</name>
    <name type="common">Bark spider</name>
    <name type="synonym">Caerostris bankana</name>
    <dbReference type="NCBI Taxonomy" id="172846"/>
    <lineage>
        <taxon>Eukaryota</taxon>
        <taxon>Metazoa</taxon>
        <taxon>Ecdysozoa</taxon>
        <taxon>Arthropoda</taxon>
        <taxon>Chelicerata</taxon>
        <taxon>Arachnida</taxon>
        <taxon>Araneae</taxon>
        <taxon>Araneomorphae</taxon>
        <taxon>Entelegynae</taxon>
        <taxon>Araneoidea</taxon>
        <taxon>Araneidae</taxon>
        <taxon>Caerostris</taxon>
    </lineage>
</organism>
<name>A0AAV4MXQ1_CAEEX</name>
<accession>A0AAV4MXQ1</accession>
<gene>
    <name evidence="2" type="ORF">CEXT_78101</name>
</gene>
<dbReference type="EMBL" id="BPLR01020196">
    <property type="protein sequence ID" value="GIX75764.1"/>
    <property type="molecule type" value="Genomic_DNA"/>
</dbReference>